<dbReference type="AlphaFoldDB" id="A0A250VKY6"/>
<gene>
    <name evidence="1" type="ORF">SO3561_06299</name>
</gene>
<organism evidence="1 2">
    <name type="scientific">Streptomyces olivochromogenes</name>
    <dbReference type="NCBI Taxonomy" id="1963"/>
    <lineage>
        <taxon>Bacteria</taxon>
        <taxon>Bacillati</taxon>
        <taxon>Actinomycetota</taxon>
        <taxon>Actinomycetes</taxon>
        <taxon>Kitasatosporales</taxon>
        <taxon>Streptomycetaceae</taxon>
        <taxon>Streptomyces</taxon>
    </lineage>
</organism>
<dbReference type="EMBL" id="BDQI01000015">
    <property type="protein sequence ID" value="GAX54746.1"/>
    <property type="molecule type" value="Genomic_DNA"/>
</dbReference>
<accession>A0A250VKY6</accession>
<protein>
    <recommendedName>
        <fullName evidence="3">Tail assembly chaperone</fullName>
    </recommendedName>
</protein>
<evidence type="ECO:0000313" key="1">
    <source>
        <dbReference type="EMBL" id="GAX54746.1"/>
    </source>
</evidence>
<evidence type="ECO:0000313" key="2">
    <source>
        <dbReference type="Proteomes" id="UP000217446"/>
    </source>
</evidence>
<reference evidence="2" key="1">
    <citation type="submission" date="2017-05" db="EMBL/GenBank/DDBJ databases">
        <title>Streptomyces olivochromogenes NBRC 3561 whole genome shotgun sequence.</title>
        <authorList>
            <person name="Dohra H."/>
            <person name="Kodani S."/>
        </authorList>
    </citation>
    <scope>NUCLEOTIDE SEQUENCE [LARGE SCALE GENOMIC DNA]</scope>
    <source>
        <strain evidence="2">NBRC 3561</strain>
    </source>
</reference>
<proteinExistence type="predicted"/>
<evidence type="ECO:0008006" key="3">
    <source>
        <dbReference type="Google" id="ProtNLM"/>
    </source>
</evidence>
<comment type="caution">
    <text evidence="1">The sequence shown here is derived from an EMBL/GenBank/DDBJ whole genome shotgun (WGS) entry which is preliminary data.</text>
</comment>
<name>A0A250VKY6_STROL</name>
<sequence length="116" mass="13108">MTTANSRNKKSSLERKAIALVTPEVLQEERVVLFTIDEDEYTVPAKPRPNVSLRFMRNLKDHDENYAMAQLMEDMLGKAGWDALCDFDALTEDELTQIMDQVQNLAMGGAEKSAKN</sequence>
<dbReference type="Proteomes" id="UP000217446">
    <property type="component" value="Unassembled WGS sequence"/>
</dbReference>
<keyword evidence="2" id="KW-1185">Reference proteome</keyword>
<dbReference type="RefSeq" id="WP_159064484.1">
    <property type="nucleotide sequence ID" value="NZ_BDQI01000015.1"/>
</dbReference>